<gene>
    <name evidence="2" type="ORF">D3H55_18740</name>
</gene>
<dbReference type="HAMAP" id="MF_01851">
    <property type="entry name" value="UPF0637"/>
    <property type="match status" value="1"/>
</dbReference>
<organism evidence="2 3">
    <name type="scientific">Bacillus salacetis</name>
    <dbReference type="NCBI Taxonomy" id="2315464"/>
    <lineage>
        <taxon>Bacteria</taxon>
        <taxon>Bacillati</taxon>
        <taxon>Bacillota</taxon>
        <taxon>Bacilli</taxon>
        <taxon>Bacillales</taxon>
        <taxon>Bacillaceae</taxon>
        <taxon>Bacillus</taxon>
    </lineage>
</organism>
<accession>A0A3A1QQW4</accession>
<evidence type="ECO:0000256" key="1">
    <source>
        <dbReference type="HAMAP-Rule" id="MF_01851"/>
    </source>
</evidence>
<dbReference type="EMBL" id="QXIR01000032">
    <property type="protein sequence ID" value="RIW29478.1"/>
    <property type="molecule type" value="Genomic_DNA"/>
</dbReference>
<evidence type="ECO:0000313" key="3">
    <source>
        <dbReference type="Proteomes" id="UP000265801"/>
    </source>
</evidence>
<comment type="caution">
    <text evidence="2">The sequence shown here is derived from an EMBL/GenBank/DDBJ whole genome shotgun (WGS) entry which is preliminary data.</text>
</comment>
<sequence length="206" mass="23841">MKFNGFTEKDFDVFTIDGLDDRMEALIKTVRPKLEALGEHFAPSLSSMTGDEMFPHVAKHARRSVNPPDDTWVAYANNKRGYKKHPHFQIGLWETHVFVWFAMIYEAPNKEEYGCKLEKNIDRILEIIPKNFVWSGDHTKPGVHIFSEMKKEDLLSLFERLQTVKKAEILCGIQIPRDQAVKLSGDETFEIISDAFVKLIPLYKLQ</sequence>
<proteinExistence type="inferred from homology"/>
<protein>
    <recommendedName>
        <fullName evidence="1">UPF0637 protein D3H55_18740</fullName>
    </recommendedName>
</protein>
<dbReference type="SUPFAM" id="SSF142913">
    <property type="entry name" value="YktB/PF0168-like"/>
    <property type="match status" value="1"/>
</dbReference>
<keyword evidence="3" id="KW-1185">Reference proteome</keyword>
<comment type="similarity">
    <text evidence="1">Belongs to the UPF0637 family.</text>
</comment>
<name>A0A3A1QQW4_9BACI</name>
<dbReference type="OrthoDB" id="9812818at2"/>
<dbReference type="Proteomes" id="UP000265801">
    <property type="component" value="Unassembled WGS sequence"/>
</dbReference>
<dbReference type="RefSeq" id="WP_119548830.1">
    <property type="nucleotide sequence ID" value="NZ_QXIR01000032.1"/>
</dbReference>
<dbReference type="PIRSF" id="PIRSF021332">
    <property type="entry name" value="DUF1054"/>
    <property type="match status" value="1"/>
</dbReference>
<evidence type="ECO:0000313" key="2">
    <source>
        <dbReference type="EMBL" id="RIW29478.1"/>
    </source>
</evidence>
<dbReference type="AlphaFoldDB" id="A0A3A1QQW4"/>
<reference evidence="2 3" key="1">
    <citation type="submission" date="2018-09" db="EMBL/GenBank/DDBJ databases">
        <title>Bacillus saliacetes sp. nov., isolated from Thai shrimp paste (Ka-pi).</title>
        <authorList>
            <person name="Daroonpunt R."/>
            <person name="Tanasupawat S."/>
            <person name="Yiamsombut S."/>
        </authorList>
    </citation>
    <scope>NUCLEOTIDE SEQUENCE [LARGE SCALE GENOMIC DNA]</scope>
    <source>
        <strain evidence="2 3">SKP7-4</strain>
    </source>
</reference>
<dbReference type="InterPro" id="IPR009403">
    <property type="entry name" value="UPF0637"/>
</dbReference>
<dbReference type="InterPro" id="IPR053707">
    <property type="entry name" value="UPF0637_domain_sf"/>
</dbReference>
<dbReference type="Gene3D" id="3.30.930.20">
    <property type="entry name" value="Protein of unknown function DUF1054"/>
    <property type="match status" value="1"/>
</dbReference>
<dbReference type="Pfam" id="PF06335">
    <property type="entry name" value="DUF1054"/>
    <property type="match status" value="1"/>
</dbReference>